<evidence type="ECO:0000313" key="1">
    <source>
        <dbReference type="EMBL" id="MPM24737.1"/>
    </source>
</evidence>
<reference evidence="1" key="1">
    <citation type="submission" date="2019-08" db="EMBL/GenBank/DDBJ databases">
        <authorList>
            <person name="Kucharzyk K."/>
            <person name="Murdoch R.W."/>
            <person name="Higgins S."/>
            <person name="Loffler F."/>
        </authorList>
    </citation>
    <scope>NUCLEOTIDE SEQUENCE</scope>
</reference>
<sequence>MYTIGEFNNSTNINSEKNTVELEQYCKDEGLNSTQLRRDANKSSEGGRNSIIENISTLIKKII</sequence>
<name>A0A644Y9A0_9ZZZZ</name>
<proteinExistence type="predicted"/>
<comment type="caution">
    <text evidence="1">The sequence shown here is derived from an EMBL/GenBank/DDBJ whole genome shotgun (WGS) entry which is preliminary data.</text>
</comment>
<accession>A0A644Y9A0</accession>
<gene>
    <name evidence="1" type="ORF">SDC9_71222</name>
</gene>
<protein>
    <submittedName>
        <fullName evidence="1">Uncharacterized protein</fullName>
    </submittedName>
</protein>
<organism evidence="1">
    <name type="scientific">bioreactor metagenome</name>
    <dbReference type="NCBI Taxonomy" id="1076179"/>
    <lineage>
        <taxon>unclassified sequences</taxon>
        <taxon>metagenomes</taxon>
        <taxon>ecological metagenomes</taxon>
    </lineage>
</organism>
<dbReference type="EMBL" id="VSSQ01004331">
    <property type="protein sequence ID" value="MPM24737.1"/>
    <property type="molecule type" value="Genomic_DNA"/>
</dbReference>
<dbReference type="AlphaFoldDB" id="A0A644Y9A0"/>